<keyword evidence="17" id="KW-0342">GTP-binding</keyword>
<evidence type="ECO:0000256" key="12">
    <source>
        <dbReference type="ARBA" id="ARBA00022884"/>
    </source>
</evidence>
<feature type="transmembrane region" description="Helical" evidence="27">
    <location>
        <begin position="39"/>
        <end position="56"/>
    </location>
</feature>
<keyword evidence="14" id="KW-1142">T=3 icosahedral capsid protein</keyword>
<keyword evidence="27" id="KW-0472">Membrane</keyword>
<evidence type="ECO:0000256" key="20">
    <source>
        <dbReference type="ARBA" id="ARBA00031918"/>
    </source>
</evidence>
<keyword evidence="7" id="KW-0167">Capsid protein</keyword>
<dbReference type="SUPFAM" id="SSF88633">
    <property type="entry name" value="Positive stranded ssRNA viruses"/>
    <property type="match status" value="3"/>
</dbReference>
<dbReference type="Pfam" id="PF02248">
    <property type="entry name" value="Como_SCP"/>
    <property type="match status" value="1"/>
</dbReference>
<evidence type="ECO:0000256" key="18">
    <source>
        <dbReference type="ARBA" id="ARBA00023280"/>
    </source>
</evidence>
<keyword evidence="11" id="KW-0946">Virion</keyword>
<feature type="region of interest" description="Disordered" evidence="26">
    <location>
        <begin position="1055"/>
        <end position="1076"/>
    </location>
</feature>
<keyword evidence="10" id="KW-0547">Nucleotide-binding</keyword>
<comment type="subunit">
    <text evidence="25">Interacts with the large capsid protein.</text>
</comment>
<dbReference type="GO" id="GO:0005525">
    <property type="term" value="F:GTP binding"/>
    <property type="evidence" value="ECO:0007669"/>
    <property type="project" value="UniProtKB-KW"/>
</dbReference>
<evidence type="ECO:0000256" key="22">
    <source>
        <dbReference type="ARBA" id="ARBA00033402"/>
    </source>
</evidence>
<keyword evidence="27" id="KW-1133">Transmembrane helix</keyword>
<evidence type="ECO:0000256" key="25">
    <source>
        <dbReference type="ARBA" id="ARBA00046913"/>
    </source>
</evidence>
<evidence type="ECO:0000256" key="7">
    <source>
        <dbReference type="ARBA" id="ARBA00022561"/>
    </source>
</evidence>
<evidence type="ECO:0000256" key="27">
    <source>
        <dbReference type="SAM" id="Phobius"/>
    </source>
</evidence>
<evidence type="ECO:0000256" key="13">
    <source>
        <dbReference type="ARBA" id="ARBA00023031"/>
    </source>
</evidence>
<dbReference type="Gene3D" id="2.60.120.20">
    <property type="match status" value="2"/>
</dbReference>
<evidence type="ECO:0000256" key="26">
    <source>
        <dbReference type="SAM" id="MobiDB-lite"/>
    </source>
</evidence>
<evidence type="ECO:0000256" key="14">
    <source>
        <dbReference type="ARBA" id="ARBA00023060"/>
    </source>
</evidence>
<evidence type="ECO:0000256" key="6">
    <source>
        <dbReference type="ARBA" id="ARBA00022463"/>
    </source>
</evidence>
<proteinExistence type="predicted"/>
<keyword evidence="27" id="KW-0812">Transmembrane</keyword>
<dbReference type="InterPro" id="IPR029053">
    <property type="entry name" value="Viral_coat"/>
</dbReference>
<dbReference type="InterPro" id="IPR003182">
    <property type="entry name" value="RNA2_polyprotein"/>
</dbReference>
<dbReference type="GO" id="GO:0005198">
    <property type="term" value="F:structural molecule activity"/>
    <property type="evidence" value="ECO:0007669"/>
    <property type="project" value="InterPro"/>
</dbReference>
<evidence type="ECO:0000256" key="15">
    <source>
        <dbReference type="ARBA" id="ARBA00023081"/>
    </source>
</evidence>
<keyword evidence="16" id="KW-0238">DNA-binding</keyword>
<accession>A0AAT9JBE7</accession>
<keyword evidence="6" id="KW-0941">Suppressor of RNA silencing</keyword>
<keyword evidence="8" id="KW-0945">Host-virus interaction</keyword>
<dbReference type="EMBL" id="BK065041">
    <property type="protein sequence ID" value="DBA54710.1"/>
    <property type="molecule type" value="Genomic_RNA"/>
</dbReference>
<keyword evidence="9" id="KW-1090">Inhibition of host innate immune response by virus</keyword>
<organism evidence="28">
    <name type="scientific">White-flower bittercress comovirus</name>
    <dbReference type="NCBI Taxonomy" id="3115808"/>
    <lineage>
        <taxon>Viruses</taxon>
        <taxon>Riboviria</taxon>
        <taxon>Orthornavirae</taxon>
        <taxon>Pisuviricota</taxon>
        <taxon>Pisoniviricetes</taxon>
        <taxon>Picornavirales</taxon>
        <taxon>Secoviridae</taxon>
        <taxon>Comovirinae</taxon>
        <taxon>Comovirus</taxon>
    </lineage>
</organism>
<dbReference type="GO" id="GO:0003677">
    <property type="term" value="F:DNA binding"/>
    <property type="evidence" value="ECO:0007669"/>
    <property type="project" value="UniProtKB-KW"/>
</dbReference>
<protein>
    <recommendedName>
        <fullName evidence="4">RNA2 polyprotein</fullName>
    </recommendedName>
    <alternativeName>
        <fullName evidence="21">Genome polyprotein M</fullName>
    </alternativeName>
    <alternativeName>
        <fullName evidence="22">M RNA polyprotein</fullName>
    </alternativeName>
    <alternativeName>
        <fullName evidence="19">Middle component RNA polyprotein</fullName>
    </alternativeName>
    <alternativeName>
        <fullName evidence="20">P2</fullName>
    </alternativeName>
</protein>
<evidence type="ECO:0000256" key="17">
    <source>
        <dbReference type="ARBA" id="ARBA00023134"/>
    </source>
</evidence>
<dbReference type="GO" id="GO:0044219">
    <property type="term" value="C:host cell plasmodesma"/>
    <property type="evidence" value="ECO:0007669"/>
    <property type="project" value="UniProtKB-SubCell"/>
</dbReference>
<reference evidence="28" key="2">
    <citation type="journal article" date="2024" name="Arch. Virol.">
        <title>Probing of plant transcriptomes reveals the hidden genetic diversity of the family Secoviridae.</title>
        <authorList>
            <person name="Sidharthan V.K."/>
            <person name="Reddy V."/>
            <person name="Kiran G."/>
            <person name="Rajeswari V."/>
            <person name="Baranwal V.K."/>
            <person name="Kumar M.K."/>
            <person name="Kumar K.S."/>
        </authorList>
    </citation>
    <scope>NUCLEOTIDE SEQUENCE</scope>
    <source>
        <strain evidence="28">Car leu</strain>
    </source>
</reference>
<keyword evidence="18" id="KW-0899">Viral immunoevasion</keyword>
<sequence>MVHWDRTVKGFDTTTRQCVIPSFSVQTQKKYCDFVRLSFCRFTILLIIFTLVEYLESLEVYLLDNDRFYFRLRAFIENSFLIVRFALERERHLREKRKICLAAQSAKEMEEIMQRGMPAQALALRADETMQRKQHFTSLKDEVPAGSLLYEQHSRFLSFLRRSGKTHMVALDQLPGSKIVESKHLDVGNLSPGENEIINVKLVDDSQLPRGKMASAYSIVNTRRRESGSATALHVGAIEVIFDSFASPDSDLVGGVMLVDTNHTRVENAVRSVFVTSFAGGVPIRVLLFPNTLVEINEAMNNRFKLICTTSNGDFKKGANLAAVKVNVVGCTKSLTHTYTPSPFLEEELNRERGTIVEYLGKTGYVMHNVNNITAEEMEREALDFQVTKSLNLQHYDRELGKVQRSSSMRFLARDGKPDFLKSYRTGTSTQGRHSVDVHQPEPDTRAVPVREHITSDIDPVEGEIQRAYGQGDGEPNISPNLVELFDTRPVMRGSPLRMRLATTKVVLPKILTGGTILKEGLLSELLTNTQQAATVGFMRTHVQDRQLVAMATVGVPENTGLCLMMCFNSAIRGKATVDAYTASSQASHMWNPACKANAVLEFSPNPCKSSWSYQYLRMSRCHFSVVCISGWTTTPMTDISMTIDWYLSDKLCYPEIYCAGGGMSRLPLNRWMGKLTFEQGVNVVIKRMPLSIGGGAGVSGKIFENMPNALCTLWRYIHGGLKFDVIKMSSPFIKSTISFFIAFTDVDATTVDLEAYPHKLVQFGEVQDRVELDFGPEDFAMAWSAQVRNTTPTDQIGCPCLYAVTHDSTGSTLAGDFNIGVQLKEMYSFSGYGRAPGWIGAFAIGASLQGPRVTSDRVFNKLYEIRGPPEAKANEIAQVSFDLIGVGIATDGKGAWSLDTFNSPMNNLLRTATWKTGKLVFQVLMEGNFTVKRGDWASYTQIQLRQSRQDRALNAREWTMKDPHSWELEFEIDLCGPNDGFESWESQWSNQTGWFLDMNIYNPDQTTVFSINGYVTDTFCCAGNTLMPGFLEPSNVQRMRTVPNYLQDYEYDANKGKKSKSGSSASKKAFPMITG</sequence>
<keyword evidence="13" id="KW-0916">Viral movement protein</keyword>
<evidence type="ECO:0000256" key="8">
    <source>
        <dbReference type="ARBA" id="ARBA00022581"/>
    </source>
</evidence>
<evidence type="ECO:0000256" key="9">
    <source>
        <dbReference type="ARBA" id="ARBA00022632"/>
    </source>
</evidence>
<dbReference type="GO" id="GO:0046740">
    <property type="term" value="P:transport of virus in host, cell to cell"/>
    <property type="evidence" value="ECO:0007669"/>
    <property type="project" value="UniProtKB-KW"/>
</dbReference>
<evidence type="ECO:0000256" key="5">
    <source>
        <dbReference type="ARBA" id="ARBA00022448"/>
    </source>
</evidence>
<comment type="function">
    <text evidence="1">Responsible for viral RNA2 accumulation. May function by recruiting the RNA1-encoded polyprotein that contains the replication protein to RNA2 and enable its replication.</text>
</comment>
<comment type="subcellular location">
    <subcellularLocation>
        <location evidence="3">Host cell junction</location>
        <location evidence="3">Host plasmodesma</location>
    </subcellularLocation>
    <subcellularLocation>
        <location evidence="2">Virion</location>
    </subcellularLocation>
</comment>
<dbReference type="InterPro" id="IPR003181">
    <property type="entry name" value="Como_LCP"/>
</dbReference>
<evidence type="ECO:0000256" key="1">
    <source>
        <dbReference type="ARBA" id="ARBA00003642"/>
    </source>
</evidence>
<dbReference type="GO" id="GO:0003723">
    <property type="term" value="F:RNA binding"/>
    <property type="evidence" value="ECO:0007669"/>
    <property type="project" value="UniProtKB-KW"/>
</dbReference>
<name>A0AAT9JBE7_9SECO</name>
<evidence type="ECO:0000256" key="10">
    <source>
        <dbReference type="ARBA" id="ARBA00022741"/>
    </source>
</evidence>
<keyword evidence="12" id="KW-0694">RNA-binding</keyword>
<evidence type="ECO:0000256" key="19">
    <source>
        <dbReference type="ARBA" id="ARBA00030233"/>
    </source>
</evidence>
<comment type="function">
    <text evidence="23">Transports the viral genome to neighboring plant cells directly through plasmosdesmata, without any budding. The movement protein allows efficient cell to cell propagation, by bypassing the host cell wall barrier. Acts by forming a tubular structure at the host plasmodesmata, enlarging it enough to allow free passage of virion capsids. Binds to GTP and to single-stranded RNA and single-stranded DNA in a non-sequence-specific manner.</text>
</comment>
<evidence type="ECO:0000256" key="24">
    <source>
        <dbReference type="ARBA" id="ARBA00046473"/>
    </source>
</evidence>
<dbReference type="Pfam" id="PF02247">
    <property type="entry name" value="Como_LCP"/>
    <property type="match status" value="1"/>
</dbReference>
<evidence type="ECO:0000256" key="11">
    <source>
        <dbReference type="ARBA" id="ARBA00022844"/>
    </source>
</evidence>
<dbReference type="GO" id="GO:0039617">
    <property type="term" value="C:T=3 icosahedral viral capsid"/>
    <property type="evidence" value="ECO:0007669"/>
    <property type="project" value="UniProtKB-KW"/>
</dbReference>
<evidence type="ECO:0000313" key="28">
    <source>
        <dbReference type="EMBL" id="DBA54710.1"/>
    </source>
</evidence>
<comment type="subunit">
    <text evidence="24">Interacts (via C-terminus) with the large capsid protein.</text>
</comment>
<keyword evidence="15" id="KW-1031">Host cell junction</keyword>
<evidence type="ECO:0000256" key="16">
    <source>
        <dbReference type="ARBA" id="ARBA00023125"/>
    </source>
</evidence>
<reference evidence="28" key="1">
    <citation type="submission" date="2023-11" db="EMBL/GenBank/DDBJ databases">
        <authorList>
            <person name="Sidharthan V.K."/>
            <person name="Reddy V."/>
            <person name="Kiran G."/>
            <person name="Rajeswari V."/>
            <person name="Baranwal V.K."/>
        </authorList>
    </citation>
    <scope>NUCLEOTIDE SEQUENCE</scope>
    <source>
        <strain evidence="28">Car leu</strain>
    </source>
</reference>
<evidence type="ECO:0000256" key="4">
    <source>
        <dbReference type="ARBA" id="ARBA00022361"/>
    </source>
</evidence>
<evidence type="ECO:0000256" key="21">
    <source>
        <dbReference type="ARBA" id="ARBA00032125"/>
    </source>
</evidence>
<evidence type="ECO:0000256" key="23">
    <source>
        <dbReference type="ARBA" id="ARBA00046110"/>
    </source>
</evidence>
<dbReference type="GO" id="GO:0052170">
    <property type="term" value="P:symbiont-mediated suppression of host innate immune response"/>
    <property type="evidence" value="ECO:0007669"/>
    <property type="project" value="UniProtKB-KW"/>
</dbReference>
<keyword evidence="5" id="KW-0813">Transport</keyword>
<evidence type="ECO:0000256" key="3">
    <source>
        <dbReference type="ARBA" id="ARBA00004621"/>
    </source>
</evidence>
<evidence type="ECO:0000256" key="2">
    <source>
        <dbReference type="ARBA" id="ARBA00004328"/>
    </source>
</evidence>